<dbReference type="InterPro" id="IPR001789">
    <property type="entry name" value="Sig_transdc_resp-reg_receiver"/>
</dbReference>
<keyword evidence="3" id="KW-0805">Transcription regulation</keyword>
<dbReference type="SUPFAM" id="SSF52540">
    <property type="entry name" value="P-loop containing nucleoside triphosphate hydrolases"/>
    <property type="match status" value="1"/>
</dbReference>
<evidence type="ECO:0000313" key="10">
    <source>
        <dbReference type="EMBL" id="PJJ42793.1"/>
    </source>
</evidence>
<dbReference type="RefSeq" id="WP_100426633.1">
    <property type="nucleotide sequence ID" value="NZ_JAQXKX010000053.1"/>
</dbReference>
<evidence type="ECO:0000256" key="7">
    <source>
        <dbReference type="SAM" id="MobiDB-lite"/>
    </source>
</evidence>
<dbReference type="Proteomes" id="UP000231134">
    <property type="component" value="Unassembled WGS sequence"/>
</dbReference>
<dbReference type="PROSITE" id="PS00676">
    <property type="entry name" value="SIGMA54_INTERACT_2"/>
    <property type="match status" value="1"/>
</dbReference>
<dbReference type="Pfam" id="PF25601">
    <property type="entry name" value="AAA_lid_14"/>
    <property type="match status" value="1"/>
</dbReference>
<evidence type="ECO:0000259" key="9">
    <source>
        <dbReference type="PROSITE" id="PS50110"/>
    </source>
</evidence>
<dbReference type="InterPro" id="IPR002078">
    <property type="entry name" value="Sigma_54_int"/>
</dbReference>
<dbReference type="SMART" id="SM00382">
    <property type="entry name" value="AAA"/>
    <property type="match status" value="1"/>
</dbReference>
<evidence type="ECO:0000256" key="1">
    <source>
        <dbReference type="ARBA" id="ARBA00022741"/>
    </source>
</evidence>
<dbReference type="InterPro" id="IPR027417">
    <property type="entry name" value="P-loop_NTPase"/>
</dbReference>
<organism evidence="10 11">
    <name type="scientific">Hallerella succinigenes</name>
    <dbReference type="NCBI Taxonomy" id="1896222"/>
    <lineage>
        <taxon>Bacteria</taxon>
        <taxon>Pseudomonadati</taxon>
        <taxon>Fibrobacterota</taxon>
        <taxon>Fibrobacteria</taxon>
        <taxon>Fibrobacterales</taxon>
        <taxon>Fibrobacteraceae</taxon>
        <taxon>Hallerella</taxon>
    </lineage>
</organism>
<feature type="modified residue" description="4-aspartylphosphate" evidence="6">
    <location>
        <position position="51"/>
    </location>
</feature>
<dbReference type="CDD" id="cd00009">
    <property type="entry name" value="AAA"/>
    <property type="match status" value="1"/>
</dbReference>
<evidence type="ECO:0000256" key="3">
    <source>
        <dbReference type="ARBA" id="ARBA00023015"/>
    </source>
</evidence>
<feature type="region of interest" description="Disordered" evidence="7">
    <location>
        <begin position="393"/>
        <end position="414"/>
    </location>
</feature>
<evidence type="ECO:0000256" key="2">
    <source>
        <dbReference type="ARBA" id="ARBA00022840"/>
    </source>
</evidence>
<evidence type="ECO:0000256" key="5">
    <source>
        <dbReference type="ARBA" id="ARBA00023163"/>
    </source>
</evidence>
<dbReference type="InterPro" id="IPR025662">
    <property type="entry name" value="Sigma_54_int_dom_ATP-bd_1"/>
</dbReference>
<dbReference type="InterPro" id="IPR058031">
    <property type="entry name" value="AAA_lid_NorR"/>
</dbReference>
<dbReference type="PANTHER" id="PTHR32071:SF57">
    <property type="entry name" value="C4-DICARBOXYLATE TRANSPORT TRANSCRIPTIONAL REGULATORY PROTEIN DCTD"/>
    <property type="match status" value="1"/>
</dbReference>
<feature type="domain" description="Sigma-54 factor interaction" evidence="8">
    <location>
        <begin position="136"/>
        <end position="365"/>
    </location>
</feature>
<keyword evidence="4" id="KW-0238">DNA-binding</keyword>
<dbReference type="GO" id="GO:0043565">
    <property type="term" value="F:sequence-specific DNA binding"/>
    <property type="evidence" value="ECO:0007669"/>
    <property type="project" value="InterPro"/>
</dbReference>
<dbReference type="InterPro" id="IPR002197">
    <property type="entry name" value="HTH_Fis"/>
</dbReference>
<evidence type="ECO:0000259" key="8">
    <source>
        <dbReference type="PROSITE" id="PS50045"/>
    </source>
</evidence>
<dbReference type="SUPFAM" id="SSF46689">
    <property type="entry name" value="Homeodomain-like"/>
    <property type="match status" value="1"/>
</dbReference>
<dbReference type="Pfam" id="PF00072">
    <property type="entry name" value="Response_reg"/>
    <property type="match status" value="1"/>
</dbReference>
<dbReference type="Pfam" id="PF00158">
    <property type="entry name" value="Sigma54_activat"/>
    <property type="match status" value="1"/>
</dbReference>
<feature type="domain" description="Response regulatory" evidence="9">
    <location>
        <begin position="2"/>
        <end position="116"/>
    </location>
</feature>
<dbReference type="Gene3D" id="1.10.10.60">
    <property type="entry name" value="Homeodomain-like"/>
    <property type="match status" value="1"/>
</dbReference>
<dbReference type="InterPro" id="IPR009057">
    <property type="entry name" value="Homeodomain-like_sf"/>
</dbReference>
<dbReference type="PRINTS" id="PR01590">
    <property type="entry name" value="HTHFIS"/>
</dbReference>
<dbReference type="SUPFAM" id="SSF52172">
    <property type="entry name" value="CheY-like"/>
    <property type="match status" value="1"/>
</dbReference>
<dbReference type="InterPro" id="IPR025944">
    <property type="entry name" value="Sigma_54_int_dom_CS"/>
</dbReference>
<dbReference type="GO" id="GO:0005524">
    <property type="term" value="F:ATP binding"/>
    <property type="evidence" value="ECO:0007669"/>
    <property type="project" value="UniProtKB-KW"/>
</dbReference>
<dbReference type="Gene3D" id="3.40.50.300">
    <property type="entry name" value="P-loop containing nucleotide triphosphate hydrolases"/>
    <property type="match status" value="1"/>
</dbReference>
<keyword evidence="5" id="KW-0804">Transcription</keyword>
<keyword evidence="1" id="KW-0547">Nucleotide-binding</keyword>
<dbReference type="FunFam" id="3.40.50.300:FF:000006">
    <property type="entry name" value="DNA-binding transcriptional regulator NtrC"/>
    <property type="match status" value="1"/>
</dbReference>
<dbReference type="Pfam" id="PF02954">
    <property type="entry name" value="HTH_8"/>
    <property type="match status" value="1"/>
</dbReference>
<sequence length="474" mass="53184">MNVLLADADRRVIDHVTSTWSLSDVSLFTVLNSTALFNTIEENHIDFAFIDISLLLHKDVDVISFLKSHNPDAEVILLCTQSTAKEAEKALSHGAASYLVKPVEVRTLEDVAKKYLQGLEHSSSYRELQDHLLGNLLGDTPEMQKILRLLNKVAPTTSSVLITGESGSGKEFIARIVHRLSKRANEPFVAVNCSAIPENLVESELFGSKKGSFTGATADKKGLFEEANGGTLFLDEIGDLSLATQVKLLRFLQSHETRRVGETETRYLDVRIIAATNADLSKAMANKTFREDLYYRLNTFHLNVPPLRERRSTIPSLVKYFILQFEKEQNKLIQKIEPAAQMALATYNYPGNVRELENIIEHAIVLSENGTIRLEDLPEELSSQPLRQNKELLPAPKKHSPSNEEPFESVQSNSEVKAIGYGNPEEIITLDELEKRHILHALDVCKGNKTEVAERLGISRATLWRKLKDHKIEI</sequence>
<dbReference type="EMBL" id="PGEX01000001">
    <property type="protein sequence ID" value="PJJ42793.1"/>
    <property type="molecule type" value="Genomic_DNA"/>
</dbReference>
<dbReference type="GO" id="GO:0006355">
    <property type="term" value="P:regulation of DNA-templated transcription"/>
    <property type="evidence" value="ECO:0007669"/>
    <property type="project" value="InterPro"/>
</dbReference>
<accession>A0A2M9AB00</accession>
<comment type="caution">
    <text evidence="10">The sequence shown here is derived from an EMBL/GenBank/DDBJ whole genome shotgun (WGS) entry which is preliminary data.</text>
</comment>
<dbReference type="Gene3D" id="1.10.8.60">
    <property type="match status" value="1"/>
</dbReference>
<dbReference type="PROSITE" id="PS00675">
    <property type="entry name" value="SIGMA54_INTERACT_1"/>
    <property type="match status" value="1"/>
</dbReference>
<dbReference type="AlphaFoldDB" id="A0A2M9AB00"/>
<keyword evidence="2" id="KW-0067">ATP-binding</keyword>
<proteinExistence type="predicted"/>
<dbReference type="InterPro" id="IPR025943">
    <property type="entry name" value="Sigma_54_int_dom_ATP-bd_2"/>
</dbReference>
<dbReference type="SMART" id="SM00448">
    <property type="entry name" value="REC"/>
    <property type="match status" value="1"/>
</dbReference>
<dbReference type="PROSITE" id="PS00688">
    <property type="entry name" value="SIGMA54_INTERACT_3"/>
    <property type="match status" value="1"/>
</dbReference>
<keyword evidence="11" id="KW-1185">Reference proteome</keyword>
<evidence type="ECO:0000313" key="11">
    <source>
        <dbReference type="Proteomes" id="UP000231134"/>
    </source>
</evidence>
<gene>
    <name evidence="10" type="ORF">BGX16_2839</name>
</gene>
<dbReference type="InterPro" id="IPR011006">
    <property type="entry name" value="CheY-like_superfamily"/>
</dbReference>
<reference evidence="10 11" key="1">
    <citation type="submission" date="2017-11" db="EMBL/GenBank/DDBJ databases">
        <title>Animal gut microbial communities from fecal samples from Wisconsin, USA.</title>
        <authorList>
            <person name="Neumann A."/>
        </authorList>
    </citation>
    <scope>NUCLEOTIDE SEQUENCE [LARGE SCALE GENOMIC DNA]</scope>
    <source>
        <strain evidence="10 11">UWS3</strain>
    </source>
</reference>
<protein>
    <submittedName>
        <fullName evidence="10">Two-component system nitrogen regulation response regulator GlnG/two-component system response regulator HydG</fullName>
    </submittedName>
</protein>
<dbReference type="Gene3D" id="3.40.50.2300">
    <property type="match status" value="1"/>
</dbReference>
<dbReference type="PROSITE" id="PS50045">
    <property type="entry name" value="SIGMA54_INTERACT_4"/>
    <property type="match status" value="1"/>
</dbReference>
<keyword evidence="6" id="KW-0597">Phosphoprotein</keyword>
<dbReference type="PROSITE" id="PS50110">
    <property type="entry name" value="RESPONSE_REGULATORY"/>
    <property type="match status" value="1"/>
</dbReference>
<name>A0A2M9AB00_9BACT</name>
<dbReference type="PANTHER" id="PTHR32071">
    <property type="entry name" value="TRANSCRIPTIONAL REGULATORY PROTEIN"/>
    <property type="match status" value="1"/>
</dbReference>
<dbReference type="GO" id="GO:0000160">
    <property type="term" value="P:phosphorelay signal transduction system"/>
    <property type="evidence" value="ECO:0007669"/>
    <property type="project" value="InterPro"/>
</dbReference>
<dbReference type="InterPro" id="IPR003593">
    <property type="entry name" value="AAA+_ATPase"/>
</dbReference>
<dbReference type="CDD" id="cd00156">
    <property type="entry name" value="REC"/>
    <property type="match status" value="1"/>
</dbReference>
<evidence type="ECO:0000256" key="6">
    <source>
        <dbReference type="PROSITE-ProRule" id="PRU00169"/>
    </source>
</evidence>
<dbReference type="OrthoDB" id="9807827at2"/>
<evidence type="ECO:0000256" key="4">
    <source>
        <dbReference type="ARBA" id="ARBA00023125"/>
    </source>
</evidence>